<comment type="caution">
    <text evidence="2">The sequence shown here is derived from an EMBL/GenBank/DDBJ whole genome shotgun (WGS) entry which is preliminary data.</text>
</comment>
<accession>A0ABT3Z396</accession>
<protein>
    <submittedName>
        <fullName evidence="2">DUF4169 family protein</fullName>
    </submittedName>
</protein>
<organism evidence="2 3">
    <name type="scientific">Hoeflea algicola</name>
    <dbReference type="NCBI Taxonomy" id="2983763"/>
    <lineage>
        <taxon>Bacteria</taxon>
        <taxon>Pseudomonadati</taxon>
        <taxon>Pseudomonadota</taxon>
        <taxon>Alphaproteobacteria</taxon>
        <taxon>Hyphomicrobiales</taxon>
        <taxon>Rhizobiaceae</taxon>
        <taxon>Hoeflea</taxon>
    </lineage>
</organism>
<keyword evidence="3" id="KW-1185">Reference proteome</keyword>
<dbReference type="Pfam" id="PF13770">
    <property type="entry name" value="DUF4169"/>
    <property type="match status" value="1"/>
</dbReference>
<dbReference type="EMBL" id="JAOVZR010000001">
    <property type="protein sequence ID" value="MCY0146243.1"/>
    <property type="molecule type" value="Genomic_DNA"/>
</dbReference>
<feature type="region of interest" description="Disordered" evidence="1">
    <location>
        <begin position="1"/>
        <end position="64"/>
    </location>
</feature>
<gene>
    <name evidence="2" type="ORF">OEG84_00540</name>
</gene>
<evidence type="ECO:0000313" key="3">
    <source>
        <dbReference type="Proteomes" id="UP001073227"/>
    </source>
</evidence>
<sequence length="64" mass="7401">MSGDIVNLRTARKRRDRADKEAATERNRFEHGRSKAERELAKARNDKATRDHQASRRDPGKPES</sequence>
<dbReference type="Proteomes" id="UP001073227">
    <property type="component" value="Unassembled WGS sequence"/>
</dbReference>
<dbReference type="InterPro" id="IPR025227">
    <property type="entry name" value="DUF4169"/>
</dbReference>
<evidence type="ECO:0000313" key="2">
    <source>
        <dbReference type="EMBL" id="MCY0146243.1"/>
    </source>
</evidence>
<name>A0ABT3Z396_9HYPH</name>
<feature type="compositionally biased region" description="Basic and acidic residues" evidence="1">
    <location>
        <begin position="16"/>
        <end position="64"/>
    </location>
</feature>
<dbReference type="RefSeq" id="WP_267651925.1">
    <property type="nucleotide sequence ID" value="NZ_JAOVZR010000001.1"/>
</dbReference>
<evidence type="ECO:0000256" key="1">
    <source>
        <dbReference type="SAM" id="MobiDB-lite"/>
    </source>
</evidence>
<reference evidence="2" key="1">
    <citation type="submission" date="2022-10" db="EMBL/GenBank/DDBJ databases">
        <title>Hoeflea sp. G2-23, isolated from marine algae.</title>
        <authorList>
            <person name="Kristyanto S."/>
            <person name="Kim J.M."/>
            <person name="Jeon C.O."/>
        </authorList>
    </citation>
    <scope>NUCLEOTIDE SEQUENCE</scope>
    <source>
        <strain evidence="2">G2-23</strain>
    </source>
</reference>
<proteinExistence type="predicted"/>